<accession>A0ABS4AML7</accession>
<evidence type="ECO:0000256" key="6">
    <source>
        <dbReference type="ARBA" id="ARBA00022989"/>
    </source>
</evidence>
<comment type="similarity">
    <text evidence="8">Belongs to the TsuA/YedE (TC 9.B.102) family.</text>
</comment>
<keyword evidence="5 9" id="KW-0812">Transmembrane</keyword>
<dbReference type="RefSeq" id="WP_209382069.1">
    <property type="nucleotide sequence ID" value="NZ_JAGIZB010000060.1"/>
</dbReference>
<dbReference type="Pfam" id="PF04143">
    <property type="entry name" value="Sulf_transp"/>
    <property type="match status" value="1"/>
</dbReference>
<feature type="transmembrane region" description="Helical" evidence="9">
    <location>
        <begin position="48"/>
        <end position="68"/>
    </location>
</feature>
<keyword evidence="3" id="KW-1003">Cell membrane</keyword>
<feature type="transmembrane region" description="Helical" evidence="9">
    <location>
        <begin position="80"/>
        <end position="98"/>
    </location>
</feature>
<keyword evidence="2" id="KW-0813">Transport</keyword>
<sequence length="140" mass="13966">MDNFTPVSAAVGGALIGLSVALLWLASGRIAGISGIIGGLIKPQSGEVGWRIAFLVGLIGAPLVYAIIQGAPPLSIEAGYGTLILAGLLVGFGTRLGGGCTSGHGVAGLARLSRRSITATGLFLLAAALTVFLARHVFEG</sequence>
<reference evidence="10 11" key="1">
    <citation type="submission" date="2021-03" db="EMBL/GenBank/DDBJ databases">
        <authorList>
            <person name="So Y."/>
        </authorList>
    </citation>
    <scope>NUCLEOTIDE SEQUENCE [LARGE SCALE GENOMIC DNA]</scope>
    <source>
        <strain evidence="10 11">SSH11</strain>
    </source>
</reference>
<name>A0ABS4AML7_9PROT</name>
<feature type="transmembrane region" description="Helical" evidence="9">
    <location>
        <begin position="6"/>
        <end position="27"/>
    </location>
</feature>
<dbReference type="Proteomes" id="UP000681594">
    <property type="component" value="Unassembled WGS sequence"/>
</dbReference>
<protein>
    <submittedName>
        <fullName evidence="10">YeeE/YedE family protein</fullName>
    </submittedName>
</protein>
<keyword evidence="11" id="KW-1185">Reference proteome</keyword>
<dbReference type="PANTHER" id="PTHR30574">
    <property type="entry name" value="INNER MEMBRANE PROTEIN YEDE"/>
    <property type="match status" value="1"/>
</dbReference>
<feature type="transmembrane region" description="Helical" evidence="9">
    <location>
        <begin position="119"/>
        <end position="138"/>
    </location>
</feature>
<keyword evidence="4" id="KW-0997">Cell inner membrane</keyword>
<evidence type="ECO:0000256" key="8">
    <source>
        <dbReference type="ARBA" id="ARBA00035655"/>
    </source>
</evidence>
<evidence type="ECO:0000256" key="7">
    <source>
        <dbReference type="ARBA" id="ARBA00023136"/>
    </source>
</evidence>
<comment type="caution">
    <text evidence="10">The sequence shown here is derived from an EMBL/GenBank/DDBJ whole genome shotgun (WGS) entry which is preliminary data.</text>
</comment>
<keyword evidence="6 9" id="KW-1133">Transmembrane helix</keyword>
<evidence type="ECO:0000256" key="3">
    <source>
        <dbReference type="ARBA" id="ARBA00022475"/>
    </source>
</evidence>
<dbReference type="EMBL" id="JAGIZB010000060">
    <property type="protein sequence ID" value="MBP0447805.1"/>
    <property type="molecule type" value="Genomic_DNA"/>
</dbReference>
<proteinExistence type="inferred from homology"/>
<evidence type="ECO:0000256" key="1">
    <source>
        <dbReference type="ARBA" id="ARBA00004429"/>
    </source>
</evidence>
<evidence type="ECO:0000256" key="2">
    <source>
        <dbReference type="ARBA" id="ARBA00022448"/>
    </source>
</evidence>
<organism evidence="10 11">
    <name type="scientific">Pararoseomonas baculiformis</name>
    <dbReference type="NCBI Taxonomy" id="2820812"/>
    <lineage>
        <taxon>Bacteria</taxon>
        <taxon>Pseudomonadati</taxon>
        <taxon>Pseudomonadota</taxon>
        <taxon>Alphaproteobacteria</taxon>
        <taxon>Acetobacterales</taxon>
        <taxon>Acetobacteraceae</taxon>
        <taxon>Pararoseomonas</taxon>
    </lineage>
</organism>
<evidence type="ECO:0000313" key="10">
    <source>
        <dbReference type="EMBL" id="MBP0447805.1"/>
    </source>
</evidence>
<evidence type="ECO:0000256" key="5">
    <source>
        <dbReference type="ARBA" id="ARBA00022692"/>
    </source>
</evidence>
<keyword evidence="7 9" id="KW-0472">Membrane</keyword>
<evidence type="ECO:0000256" key="9">
    <source>
        <dbReference type="SAM" id="Phobius"/>
    </source>
</evidence>
<comment type="subcellular location">
    <subcellularLocation>
        <location evidence="1">Cell inner membrane</location>
        <topology evidence="1">Multi-pass membrane protein</topology>
    </subcellularLocation>
</comment>
<dbReference type="PANTHER" id="PTHR30574:SF1">
    <property type="entry name" value="SULPHUR TRANSPORT DOMAIN-CONTAINING PROTEIN"/>
    <property type="match status" value="1"/>
</dbReference>
<evidence type="ECO:0000313" key="11">
    <source>
        <dbReference type="Proteomes" id="UP000681594"/>
    </source>
</evidence>
<dbReference type="InterPro" id="IPR007272">
    <property type="entry name" value="Sulf_transp_TsuA/YedE"/>
</dbReference>
<gene>
    <name evidence="10" type="ORF">J8J14_23970</name>
</gene>
<evidence type="ECO:0000256" key="4">
    <source>
        <dbReference type="ARBA" id="ARBA00022519"/>
    </source>
</evidence>